<evidence type="ECO:0000313" key="2">
    <source>
        <dbReference type="Proteomes" id="UP001597083"/>
    </source>
</evidence>
<evidence type="ECO:0000313" key="1">
    <source>
        <dbReference type="EMBL" id="MFD0854848.1"/>
    </source>
</evidence>
<feature type="non-terminal residue" evidence="1">
    <location>
        <position position="1"/>
    </location>
</feature>
<sequence length="65" mass="6847">VQPTMRRPVPDGPDLVIDLNPGIAAGAADLLPEQTLDQVCFTEPPGEKLDPVIASELLADLSGLR</sequence>
<keyword evidence="2" id="KW-1185">Reference proteome</keyword>
<reference evidence="2" key="1">
    <citation type="journal article" date="2019" name="Int. J. Syst. Evol. Microbiol.">
        <title>The Global Catalogue of Microorganisms (GCM) 10K type strain sequencing project: providing services to taxonomists for standard genome sequencing and annotation.</title>
        <authorList>
            <consortium name="The Broad Institute Genomics Platform"/>
            <consortium name="The Broad Institute Genome Sequencing Center for Infectious Disease"/>
            <person name="Wu L."/>
            <person name="Ma J."/>
        </authorList>
    </citation>
    <scope>NUCLEOTIDE SEQUENCE [LARGE SCALE GENOMIC DNA]</scope>
    <source>
        <strain evidence="2">JCM 31696</strain>
    </source>
</reference>
<comment type="caution">
    <text evidence="1">The sequence shown here is derived from an EMBL/GenBank/DDBJ whole genome shotgun (WGS) entry which is preliminary data.</text>
</comment>
<protein>
    <submittedName>
        <fullName evidence="1">Uncharacterized protein</fullName>
    </submittedName>
</protein>
<name>A0ABW3CJZ4_9ACTN</name>
<accession>A0ABW3CJZ4</accession>
<organism evidence="1 2">
    <name type="scientific">Actinomadura adrarensis</name>
    <dbReference type="NCBI Taxonomy" id="1819600"/>
    <lineage>
        <taxon>Bacteria</taxon>
        <taxon>Bacillati</taxon>
        <taxon>Actinomycetota</taxon>
        <taxon>Actinomycetes</taxon>
        <taxon>Streptosporangiales</taxon>
        <taxon>Thermomonosporaceae</taxon>
        <taxon>Actinomadura</taxon>
    </lineage>
</organism>
<proteinExistence type="predicted"/>
<dbReference type="EMBL" id="JBHTIR010003213">
    <property type="protein sequence ID" value="MFD0854848.1"/>
    <property type="molecule type" value="Genomic_DNA"/>
</dbReference>
<dbReference type="Proteomes" id="UP001597083">
    <property type="component" value="Unassembled WGS sequence"/>
</dbReference>
<gene>
    <name evidence="1" type="ORF">ACFQ07_21590</name>
</gene>